<keyword evidence="3" id="KW-1185">Reference proteome</keyword>
<evidence type="ECO:0000313" key="3">
    <source>
        <dbReference type="Proteomes" id="UP000314294"/>
    </source>
</evidence>
<evidence type="ECO:0000313" key="2">
    <source>
        <dbReference type="EMBL" id="TNN34712.1"/>
    </source>
</evidence>
<organism evidence="2 3">
    <name type="scientific">Liparis tanakae</name>
    <name type="common">Tanaka's snailfish</name>
    <dbReference type="NCBI Taxonomy" id="230148"/>
    <lineage>
        <taxon>Eukaryota</taxon>
        <taxon>Metazoa</taxon>
        <taxon>Chordata</taxon>
        <taxon>Craniata</taxon>
        <taxon>Vertebrata</taxon>
        <taxon>Euteleostomi</taxon>
        <taxon>Actinopterygii</taxon>
        <taxon>Neopterygii</taxon>
        <taxon>Teleostei</taxon>
        <taxon>Neoteleostei</taxon>
        <taxon>Acanthomorphata</taxon>
        <taxon>Eupercaria</taxon>
        <taxon>Perciformes</taxon>
        <taxon>Cottioidei</taxon>
        <taxon>Cottales</taxon>
        <taxon>Liparidae</taxon>
        <taxon>Liparis</taxon>
    </lineage>
</organism>
<proteinExistence type="predicted"/>
<evidence type="ECO:0000256" key="1">
    <source>
        <dbReference type="SAM" id="MobiDB-lite"/>
    </source>
</evidence>
<protein>
    <submittedName>
        <fullName evidence="2">Uncharacterized protein</fullName>
    </submittedName>
</protein>
<dbReference type="Proteomes" id="UP000314294">
    <property type="component" value="Unassembled WGS sequence"/>
</dbReference>
<dbReference type="EMBL" id="SRLO01001907">
    <property type="protein sequence ID" value="TNN34712.1"/>
    <property type="molecule type" value="Genomic_DNA"/>
</dbReference>
<reference evidence="2 3" key="1">
    <citation type="submission" date="2019-03" db="EMBL/GenBank/DDBJ databases">
        <title>First draft genome of Liparis tanakae, snailfish: a comprehensive survey of snailfish specific genes.</title>
        <authorList>
            <person name="Kim W."/>
            <person name="Song I."/>
            <person name="Jeong J.-H."/>
            <person name="Kim D."/>
            <person name="Kim S."/>
            <person name="Ryu S."/>
            <person name="Song J.Y."/>
            <person name="Lee S.K."/>
        </authorList>
    </citation>
    <scope>NUCLEOTIDE SEQUENCE [LARGE SCALE GENOMIC DNA]</scope>
    <source>
        <tissue evidence="2">Muscle</tissue>
    </source>
</reference>
<gene>
    <name evidence="2" type="ORF">EYF80_055124</name>
</gene>
<feature type="compositionally biased region" description="Basic and acidic residues" evidence="1">
    <location>
        <begin position="1"/>
        <end position="26"/>
    </location>
</feature>
<accession>A0A4Z2F2I3</accession>
<comment type="caution">
    <text evidence="2">The sequence shown here is derived from an EMBL/GenBank/DDBJ whole genome shotgun (WGS) entry which is preliminary data.</text>
</comment>
<feature type="region of interest" description="Disordered" evidence="1">
    <location>
        <begin position="1"/>
        <end position="45"/>
    </location>
</feature>
<sequence length="177" mass="19339">MENADRIQERKGKEANKRKVGGERKGGPLAVEMAERSPAGVRQAEEVGVASPLPVAVGDPASRVLVESGPVVYDDAAGEEEEDEEEEACVSAMELMGSNEYQALTTRDAQWQQLQTRSNQGVPTGVKRDGKTQKMDTSLLELGLKCAYQPLTPLHPFENGEKSFPTHFFVSSRSDYV</sequence>
<dbReference type="AlphaFoldDB" id="A0A4Z2F2I3"/>
<name>A0A4Z2F2I3_9TELE</name>